<keyword evidence="1" id="KW-0472">Membrane</keyword>
<dbReference type="KEGG" id="mamp:MAMA39_06620"/>
<sequence>MEQPSQKEARTVQKTPFTLDFLRIINDPIGGFYSHFAKTLDTVIENFITNEFIDNQARQNEIQEQTAFINEQKQAIIDQKRMLKITQMKWRRAVIFVLFFALFVGFIFWKQFQHARKNISEFNQFEAETLAKIREAVNFRFKMIKAAFSTFQLSDIYEYVYSQYGIRTSELLPKTELFNIIKESSAVDLEAGIVGYYRNNPFYDILTKHLYYEDVTTSQSQSFPYWTTERILRDDKWITKRVQKFEVLTAYHRESTPFIHTENYLIFKTNFAPELKINFEKNRNHDANSLRFINADFQKYFNVHFLNDQSVSEIQLEQKVKEIFTLAAQENFVNWYRLNNGFVDSFNKTGNIIKISGVFGYKTSMSMFSLINELGILQEQENVDLQTVKNQIHSLVKSYFERIVSMLQIPLLSPRFSAEWYRDDAPYNVANNIDGLLDPIPPKIDYSYTPNRFLSYRSIWWADDVLIKRPGWFQLIESKWWNHGIVANYYKMHSFTSEILIDQVPVVGVHVGLQIIPVEYERFYKYYENKYIYHLYFDTNKYCRMVVSPENGAVIFDNLYSSKEILELVQTHRIWCNNPSWLNQFNNKQALEKILQKFAVMNELFANSLVLAIDNYGVYLISNKYQLDSIKQEVEWLFLEIVSLFNNI</sequence>
<accession>A0A292IIK9</accession>
<evidence type="ECO:0000313" key="3">
    <source>
        <dbReference type="Proteomes" id="UP000261764"/>
    </source>
</evidence>
<keyword evidence="3" id="KW-1185">Reference proteome</keyword>
<proteinExistence type="predicted"/>
<dbReference type="AlphaFoldDB" id="A0A292IIK9"/>
<organism evidence="2 3">
    <name type="scientific">Mycoplasma amphoriforme A39</name>
    <dbReference type="NCBI Taxonomy" id="572419"/>
    <lineage>
        <taxon>Bacteria</taxon>
        <taxon>Bacillati</taxon>
        <taxon>Mycoplasmatota</taxon>
        <taxon>Mollicutes</taxon>
        <taxon>Mycoplasmataceae</taxon>
        <taxon>Mycoplasma</taxon>
    </lineage>
</organism>
<feature type="transmembrane region" description="Helical" evidence="1">
    <location>
        <begin position="90"/>
        <end position="109"/>
    </location>
</feature>
<keyword evidence="1" id="KW-1133">Transmembrane helix</keyword>
<reference evidence="2 3" key="1">
    <citation type="journal article" date="2015" name="Clin. Infect. Dis.">
        <title>Genomic Investigations unmask Mycoplasma amphoriforme, a new respiratory pathogen.</title>
        <authorList>
            <person name="Gillespie S.H."/>
            <person name="Ling C.L."/>
            <person name="Oravcova K."/>
            <person name="Pinheiro M."/>
            <person name="Wells L."/>
            <person name="Bryant J.M."/>
            <person name="McHugh T.D."/>
            <person name="Bebear C."/>
            <person name="Webster D."/>
            <person name="Harris S.R."/>
            <person name="Seth-Smith H.M."/>
            <person name="Thomson N.R."/>
        </authorList>
    </citation>
    <scope>NUCLEOTIDE SEQUENCE [LARGE SCALE GENOMIC DNA]</scope>
    <source>
        <strain evidence="2 3">A39</strain>
    </source>
</reference>
<evidence type="ECO:0000313" key="2">
    <source>
        <dbReference type="EMBL" id="CDN40779.1"/>
    </source>
</evidence>
<dbReference type="RefSeq" id="WP_343251408.1">
    <property type="nucleotide sequence ID" value="NZ_HG937516.1"/>
</dbReference>
<protein>
    <submittedName>
        <fullName evidence="2">Uncharacterized protein</fullName>
    </submittedName>
</protein>
<dbReference type="Proteomes" id="UP000261764">
    <property type="component" value="Chromosome I"/>
</dbReference>
<name>A0A292IIK9_9MOLU</name>
<evidence type="ECO:0000256" key="1">
    <source>
        <dbReference type="SAM" id="Phobius"/>
    </source>
</evidence>
<dbReference type="EMBL" id="HG937516">
    <property type="protein sequence ID" value="CDN40779.1"/>
    <property type="molecule type" value="Genomic_DNA"/>
</dbReference>
<keyword evidence="1" id="KW-0812">Transmembrane</keyword>
<gene>
    <name evidence="2" type="ORF">MAMA39_06620</name>
</gene>